<keyword evidence="2" id="KW-1185">Reference proteome</keyword>
<proteinExistence type="predicted"/>
<sequence length="39" mass="4619">MICKLILIILVKISRTKQLTFRKKYPIQVLDRLIGDTVF</sequence>
<gene>
    <name evidence="1" type="ORF">SAMN05421827_11472</name>
</gene>
<accession>A0A1G7YS25</accession>
<reference evidence="2" key="1">
    <citation type="submission" date="2016-10" db="EMBL/GenBank/DDBJ databases">
        <authorList>
            <person name="Varghese N."/>
            <person name="Submissions S."/>
        </authorList>
    </citation>
    <scope>NUCLEOTIDE SEQUENCE [LARGE SCALE GENOMIC DNA]</scope>
    <source>
        <strain evidence="2">DSM 17933</strain>
    </source>
</reference>
<organism evidence="1 2">
    <name type="scientific">Pedobacter terrae</name>
    <dbReference type="NCBI Taxonomy" id="405671"/>
    <lineage>
        <taxon>Bacteria</taxon>
        <taxon>Pseudomonadati</taxon>
        <taxon>Bacteroidota</taxon>
        <taxon>Sphingobacteriia</taxon>
        <taxon>Sphingobacteriales</taxon>
        <taxon>Sphingobacteriaceae</taxon>
        <taxon>Pedobacter</taxon>
    </lineage>
</organism>
<dbReference type="STRING" id="405671.SAMN05421827_11472"/>
<evidence type="ECO:0000313" key="2">
    <source>
        <dbReference type="Proteomes" id="UP000199643"/>
    </source>
</evidence>
<dbReference type="EMBL" id="FNCH01000014">
    <property type="protein sequence ID" value="SDG99382.1"/>
    <property type="molecule type" value="Genomic_DNA"/>
</dbReference>
<dbReference type="AlphaFoldDB" id="A0A1G7YS25"/>
<evidence type="ECO:0000313" key="1">
    <source>
        <dbReference type="EMBL" id="SDG99382.1"/>
    </source>
</evidence>
<name>A0A1G7YS25_9SPHI</name>
<dbReference type="Proteomes" id="UP000199643">
    <property type="component" value="Unassembled WGS sequence"/>
</dbReference>
<protein>
    <submittedName>
        <fullName evidence="1">Uncharacterized protein</fullName>
    </submittedName>
</protein>